<comment type="caution">
    <text evidence="2">The sequence shown here is derived from an EMBL/GenBank/DDBJ whole genome shotgun (WGS) entry which is preliminary data.</text>
</comment>
<evidence type="ECO:0000313" key="3">
    <source>
        <dbReference type="Proteomes" id="UP000638570"/>
    </source>
</evidence>
<reference evidence="3" key="1">
    <citation type="submission" date="2021-01" db="EMBL/GenBank/DDBJ databases">
        <title>Genome public.</title>
        <authorList>
            <person name="Liu C."/>
            <person name="Sun Q."/>
        </authorList>
    </citation>
    <scope>NUCLEOTIDE SEQUENCE [LARGE SCALE GENOMIC DNA]</scope>
    <source>
        <strain evidence="3">CGMCC 1.18722</strain>
    </source>
</reference>
<dbReference type="Proteomes" id="UP000638570">
    <property type="component" value="Unassembled WGS sequence"/>
</dbReference>
<dbReference type="EMBL" id="JAERTZ010000026">
    <property type="protein sequence ID" value="MBL1378512.1"/>
    <property type="molecule type" value="Genomic_DNA"/>
</dbReference>
<sequence length="188" mass="20583">MTKASLLLPILLLTGCTAMELPFTPGNQQQRVSSGTPGIAVSRTQPPRLESISFLSERAFVPTRAQGCITELIPPAGEDAEVIRYLGEDVLNAGGEIAATGSQWGIIPSQYHIRFQLSALAHHNGTTYGFNRISLAQEDAWGLNNHDFEPLPPSGARTQKVYNELQALYRRLDECLAEPSSARHRKDT</sequence>
<organism evidence="2 3">
    <name type="scientific">Zobellella iuensis</name>
    <dbReference type="NCBI Taxonomy" id="2803811"/>
    <lineage>
        <taxon>Bacteria</taxon>
        <taxon>Pseudomonadati</taxon>
        <taxon>Pseudomonadota</taxon>
        <taxon>Gammaproteobacteria</taxon>
        <taxon>Aeromonadales</taxon>
        <taxon>Aeromonadaceae</taxon>
        <taxon>Zobellella</taxon>
    </lineage>
</organism>
<proteinExistence type="predicted"/>
<name>A0ABS1QVE4_9GAMM</name>
<keyword evidence="1" id="KW-0732">Signal</keyword>
<protein>
    <submittedName>
        <fullName evidence="2">Uncharacterized protein</fullName>
    </submittedName>
</protein>
<accession>A0ABS1QVE4</accession>
<evidence type="ECO:0000256" key="1">
    <source>
        <dbReference type="SAM" id="SignalP"/>
    </source>
</evidence>
<evidence type="ECO:0000313" key="2">
    <source>
        <dbReference type="EMBL" id="MBL1378512.1"/>
    </source>
</evidence>
<dbReference type="RefSeq" id="WP_202087146.1">
    <property type="nucleotide sequence ID" value="NZ_JAERTZ010000026.1"/>
</dbReference>
<keyword evidence="3" id="KW-1185">Reference proteome</keyword>
<gene>
    <name evidence="2" type="ORF">JKV55_14415</name>
</gene>
<feature type="signal peptide" evidence="1">
    <location>
        <begin position="1"/>
        <end position="18"/>
    </location>
</feature>
<feature type="chain" id="PRO_5046195044" evidence="1">
    <location>
        <begin position="19"/>
        <end position="188"/>
    </location>
</feature>
<dbReference type="PROSITE" id="PS51257">
    <property type="entry name" value="PROKAR_LIPOPROTEIN"/>
    <property type="match status" value="1"/>
</dbReference>